<dbReference type="EMBL" id="RBNJ01008674">
    <property type="protein sequence ID" value="RUS27316.1"/>
    <property type="molecule type" value="Genomic_DNA"/>
</dbReference>
<proteinExistence type="inferred from homology"/>
<dbReference type="GO" id="GO:0005739">
    <property type="term" value="C:mitochondrion"/>
    <property type="evidence" value="ECO:0007669"/>
    <property type="project" value="UniProtKB-SubCell"/>
</dbReference>
<name>A0A433QBY0_9FUNG</name>
<reference evidence="6 7" key="1">
    <citation type="journal article" date="2018" name="New Phytol.">
        <title>Phylogenomics of Endogonaceae and evolution of mycorrhizas within Mucoromycota.</title>
        <authorList>
            <person name="Chang Y."/>
            <person name="Desiro A."/>
            <person name="Na H."/>
            <person name="Sandor L."/>
            <person name="Lipzen A."/>
            <person name="Clum A."/>
            <person name="Barry K."/>
            <person name="Grigoriev I.V."/>
            <person name="Martin F.M."/>
            <person name="Stajich J.E."/>
            <person name="Smith M.E."/>
            <person name="Bonito G."/>
            <person name="Spatafora J.W."/>
        </authorList>
    </citation>
    <scope>NUCLEOTIDE SEQUENCE [LARGE SCALE GENOMIC DNA]</scope>
    <source>
        <strain evidence="6 7">AD002</strain>
    </source>
</reference>
<dbReference type="Pfam" id="PF04568">
    <property type="entry name" value="IATP"/>
    <property type="match status" value="1"/>
</dbReference>
<comment type="caution">
    <text evidence="6">The sequence shown here is derived from an EMBL/GenBank/DDBJ whole genome shotgun (WGS) entry which is preliminary data.</text>
</comment>
<keyword evidence="3" id="KW-0496">Mitochondrion</keyword>
<comment type="similarity">
    <text evidence="2 4">Belongs to the ATPase inhibitor family.</text>
</comment>
<protein>
    <recommendedName>
        <fullName evidence="4">ATPase inhibitor, mitochondrial</fullName>
    </recommendedName>
</protein>
<keyword evidence="7" id="KW-1185">Reference proteome</keyword>
<sequence>MLRITASRLSIHRLPAATQRLYTTGGRSEGAVAESTGSFSEKEKAIENQWARLHDAEKIKVLREKLLKQEQETAQLKADIDALKKQ</sequence>
<evidence type="ECO:0000313" key="6">
    <source>
        <dbReference type="EMBL" id="RUS27316.1"/>
    </source>
</evidence>
<dbReference type="AlphaFoldDB" id="A0A433QBY0"/>
<accession>A0A433QBY0</accession>
<evidence type="ECO:0000256" key="5">
    <source>
        <dbReference type="SAM" id="Coils"/>
    </source>
</evidence>
<dbReference type="Gene3D" id="1.20.5.500">
    <property type="entry name" value="Single helix bin"/>
    <property type="match status" value="1"/>
</dbReference>
<feature type="coiled-coil region" evidence="5">
    <location>
        <begin position="59"/>
        <end position="86"/>
    </location>
</feature>
<evidence type="ECO:0000256" key="3">
    <source>
        <dbReference type="ARBA" id="ARBA00023128"/>
    </source>
</evidence>
<dbReference type="GO" id="GO:0042030">
    <property type="term" value="F:ATPase inhibitor activity"/>
    <property type="evidence" value="ECO:0007669"/>
    <property type="project" value="InterPro"/>
</dbReference>
<evidence type="ECO:0000313" key="7">
    <source>
        <dbReference type="Proteomes" id="UP000274822"/>
    </source>
</evidence>
<gene>
    <name evidence="6" type="ORF">BC938DRAFT_483435</name>
</gene>
<evidence type="ECO:0000256" key="4">
    <source>
        <dbReference type="RuleBase" id="RU368087"/>
    </source>
</evidence>
<organism evidence="6 7">
    <name type="scientific">Jimgerdemannia flammicorona</name>
    <dbReference type="NCBI Taxonomy" id="994334"/>
    <lineage>
        <taxon>Eukaryota</taxon>
        <taxon>Fungi</taxon>
        <taxon>Fungi incertae sedis</taxon>
        <taxon>Mucoromycota</taxon>
        <taxon>Mucoromycotina</taxon>
        <taxon>Endogonomycetes</taxon>
        <taxon>Endogonales</taxon>
        <taxon>Endogonaceae</taxon>
        <taxon>Jimgerdemannia</taxon>
    </lineage>
</organism>
<dbReference type="Proteomes" id="UP000274822">
    <property type="component" value="Unassembled WGS sequence"/>
</dbReference>
<dbReference type="InterPro" id="IPR007648">
    <property type="entry name" value="ATPase_inhibitor_mt"/>
</dbReference>
<keyword evidence="5" id="KW-0175">Coiled coil</keyword>
<comment type="function">
    <text evidence="4">Inhibits the enzyme activity of ATPase.</text>
</comment>
<evidence type="ECO:0000256" key="1">
    <source>
        <dbReference type="ARBA" id="ARBA00004173"/>
    </source>
</evidence>
<comment type="subcellular location">
    <subcellularLocation>
        <location evidence="1">Mitochondrion</location>
    </subcellularLocation>
</comment>
<evidence type="ECO:0000256" key="2">
    <source>
        <dbReference type="ARBA" id="ARBA00010901"/>
    </source>
</evidence>